<dbReference type="InParanoid" id="A0A194X9V7"/>
<dbReference type="GeneID" id="28828207"/>
<protein>
    <submittedName>
        <fullName evidence="1">Uncharacterized protein</fullName>
    </submittedName>
</protein>
<dbReference type="AlphaFoldDB" id="A0A194X9V7"/>
<reference evidence="1 2" key="1">
    <citation type="submission" date="2015-10" db="EMBL/GenBank/DDBJ databases">
        <title>Full genome of DAOMC 229536 Phialocephala scopiformis, a fungal endophyte of spruce producing the potent anti-insectan compound rugulosin.</title>
        <authorList>
            <consortium name="DOE Joint Genome Institute"/>
            <person name="Walker A.K."/>
            <person name="Frasz S.L."/>
            <person name="Seifert K.A."/>
            <person name="Miller J.D."/>
            <person name="Mondo S.J."/>
            <person name="Labutti K."/>
            <person name="Lipzen A."/>
            <person name="Dockter R."/>
            <person name="Kennedy M."/>
            <person name="Grigoriev I.V."/>
            <person name="Spatafora J.W."/>
        </authorList>
    </citation>
    <scope>NUCLEOTIDE SEQUENCE [LARGE SCALE GENOMIC DNA]</scope>
    <source>
        <strain evidence="1 2">CBS 120377</strain>
    </source>
</reference>
<evidence type="ECO:0000313" key="1">
    <source>
        <dbReference type="EMBL" id="KUJ16557.1"/>
    </source>
</evidence>
<keyword evidence="2" id="KW-1185">Reference proteome</keyword>
<proteinExistence type="predicted"/>
<dbReference type="RefSeq" id="XP_018070912.1">
    <property type="nucleotide sequence ID" value="XM_018218481.1"/>
</dbReference>
<sequence length="213" mass="24329">MSTTSLDKSEGIPDIIRQYTIANSKNRHVHHVFEPSSSIALYTIHTGNIKTKNHKYNLTIHSGCSEQDPIVGAARLSMITNTIKLTFGDPETKCPRWEDMERKLWVGKNQYMLCIDLPTGERRLFEWRMTHDVHDIPQSPFAFVRKVDAFTYKIDHRHLKLVDLESGGIVARFMHCPLTWPGKMGDVEILCDLGGRKWDEIVILSSLAIQAAQ</sequence>
<dbReference type="Proteomes" id="UP000070700">
    <property type="component" value="Unassembled WGS sequence"/>
</dbReference>
<gene>
    <name evidence="1" type="ORF">LY89DRAFT_719253</name>
</gene>
<dbReference type="OrthoDB" id="3431997at2759"/>
<organism evidence="1 2">
    <name type="scientific">Mollisia scopiformis</name>
    <name type="common">Conifer needle endophyte fungus</name>
    <name type="synonym">Phialocephala scopiformis</name>
    <dbReference type="NCBI Taxonomy" id="149040"/>
    <lineage>
        <taxon>Eukaryota</taxon>
        <taxon>Fungi</taxon>
        <taxon>Dikarya</taxon>
        <taxon>Ascomycota</taxon>
        <taxon>Pezizomycotina</taxon>
        <taxon>Leotiomycetes</taxon>
        <taxon>Helotiales</taxon>
        <taxon>Mollisiaceae</taxon>
        <taxon>Mollisia</taxon>
    </lineage>
</organism>
<accession>A0A194X9V7</accession>
<dbReference type="EMBL" id="KQ947416">
    <property type="protein sequence ID" value="KUJ16557.1"/>
    <property type="molecule type" value="Genomic_DNA"/>
</dbReference>
<name>A0A194X9V7_MOLSC</name>
<dbReference type="KEGG" id="psco:LY89DRAFT_719253"/>
<evidence type="ECO:0000313" key="2">
    <source>
        <dbReference type="Proteomes" id="UP000070700"/>
    </source>
</evidence>